<keyword evidence="6" id="KW-0540">Nuclease</keyword>
<dbReference type="PROSITE" id="PS50994">
    <property type="entry name" value="INTEGRASE"/>
    <property type="match status" value="1"/>
</dbReference>
<dbReference type="GO" id="GO:0008270">
    <property type="term" value="F:zinc ion binding"/>
    <property type="evidence" value="ECO:0007669"/>
    <property type="project" value="UniProtKB-KW"/>
</dbReference>
<dbReference type="Gene3D" id="2.40.70.10">
    <property type="entry name" value="Acid Proteases"/>
    <property type="match status" value="1"/>
</dbReference>
<dbReference type="InterPro" id="IPR036875">
    <property type="entry name" value="Znf_CCHC_sf"/>
</dbReference>
<dbReference type="InterPro" id="IPR001584">
    <property type="entry name" value="Integrase_cat-core"/>
</dbReference>
<dbReference type="OMA" id="FPRANIM"/>
<keyword evidence="11" id="KW-0862">Zinc</keyword>
<keyword evidence="17" id="KW-1185">Reference proteome</keyword>
<evidence type="ECO:0000313" key="17">
    <source>
        <dbReference type="Proteomes" id="UP000694546"/>
    </source>
</evidence>
<dbReference type="Pfam" id="PF17921">
    <property type="entry name" value="Integrase_H2C2"/>
    <property type="match status" value="1"/>
</dbReference>
<dbReference type="SUPFAM" id="SSF56672">
    <property type="entry name" value="DNA/RNA polymerases"/>
    <property type="match status" value="1"/>
</dbReference>
<dbReference type="InterPro" id="IPR041588">
    <property type="entry name" value="Integrase_H2C2"/>
</dbReference>
<dbReference type="PROSITE" id="PS50878">
    <property type="entry name" value="RT_POL"/>
    <property type="match status" value="1"/>
</dbReference>
<evidence type="ECO:0000256" key="3">
    <source>
        <dbReference type="ARBA" id="ARBA00012493"/>
    </source>
</evidence>
<evidence type="ECO:0000259" key="14">
    <source>
        <dbReference type="PROSITE" id="PS50878"/>
    </source>
</evidence>
<dbReference type="InterPro" id="IPR043128">
    <property type="entry name" value="Rev_trsase/Diguanyl_cyclase"/>
</dbReference>
<evidence type="ECO:0000256" key="10">
    <source>
        <dbReference type="ARBA" id="ARBA00039658"/>
    </source>
</evidence>
<feature type="domain" description="Reverse transcriptase" evidence="14">
    <location>
        <begin position="845"/>
        <end position="1023"/>
    </location>
</feature>
<dbReference type="EC" id="2.7.7.49" evidence="3"/>
<dbReference type="GO" id="GO:0004523">
    <property type="term" value="F:RNA-DNA hybrid ribonuclease activity"/>
    <property type="evidence" value="ECO:0007669"/>
    <property type="project" value="UniProtKB-EC"/>
</dbReference>
<evidence type="ECO:0000256" key="11">
    <source>
        <dbReference type="PROSITE-ProRule" id="PRU00047"/>
    </source>
</evidence>
<feature type="region of interest" description="Disordered" evidence="12">
    <location>
        <begin position="68"/>
        <end position="112"/>
    </location>
</feature>
<evidence type="ECO:0000256" key="9">
    <source>
        <dbReference type="ARBA" id="ARBA00022918"/>
    </source>
</evidence>
<dbReference type="GO" id="GO:0003964">
    <property type="term" value="F:RNA-directed DNA polymerase activity"/>
    <property type="evidence" value="ECO:0007669"/>
    <property type="project" value="UniProtKB-KW"/>
</dbReference>
<dbReference type="Pfam" id="PF00665">
    <property type="entry name" value="rve"/>
    <property type="match status" value="1"/>
</dbReference>
<dbReference type="Gene3D" id="1.10.340.70">
    <property type="match status" value="1"/>
</dbReference>
<dbReference type="SMART" id="SM00343">
    <property type="entry name" value="ZnF_C2HC"/>
    <property type="match status" value="1"/>
</dbReference>
<evidence type="ECO:0000256" key="1">
    <source>
        <dbReference type="ARBA" id="ARBA00010879"/>
    </source>
</evidence>
<feature type="compositionally biased region" description="Basic and acidic residues" evidence="12">
    <location>
        <begin position="73"/>
        <end position="101"/>
    </location>
</feature>
<dbReference type="InterPro" id="IPR001878">
    <property type="entry name" value="Znf_CCHC"/>
</dbReference>
<evidence type="ECO:0000256" key="8">
    <source>
        <dbReference type="ARBA" id="ARBA00022801"/>
    </source>
</evidence>
<comment type="similarity">
    <text evidence="1">Belongs to the beta type-B retroviral polymerase family. HERV class-II K(HML-2) pol subfamily.</text>
</comment>
<keyword evidence="5" id="KW-0548">Nucleotidyltransferase</keyword>
<dbReference type="InterPro" id="IPR012337">
    <property type="entry name" value="RNaseH-like_sf"/>
</dbReference>
<dbReference type="Gene3D" id="3.10.10.10">
    <property type="entry name" value="HIV Type 1 Reverse Transcriptase, subunit A, domain 1"/>
    <property type="match status" value="1"/>
</dbReference>
<evidence type="ECO:0000256" key="6">
    <source>
        <dbReference type="ARBA" id="ARBA00022722"/>
    </source>
</evidence>
<dbReference type="Ensembl" id="ENSGMOT00000034371.1">
    <property type="protein sequence ID" value="ENSGMOP00000066368.1"/>
    <property type="gene ID" value="ENSGMOG00000023056.1"/>
</dbReference>
<dbReference type="Pfam" id="PF00078">
    <property type="entry name" value="RVT_1"/>
    <property type="match status" value="1"/>
</dbReference>
<dbReference type="InterPro" id="IPR000477">
    <property type="entry name" value="RT_dom"/>
</dbReference>
<feature type="region of interest" description="Disordered" evidence="12">
    <location>
        <begin position="295"/>
        <end position="320"/>
    </location>
</feature>
<evidence type="ECO:0000313" key="16">
    <source>
        <dbReference type="Ensembl" id="ENSGMOP00000066368.1"/>
    </source>
</evidence>
<evidence type="ECO:0000256" key="12">
    <source>
        <dbReference type="SAM" id="MobiDB-lite"/>
    </source>
</evidence>
<dbReference type="Pfam" id="PF17917">
    <property type="entry name" value="RT_RNaseH"/>
    <property type="match status" value="1"/>
</dbReference>
<reference evidence="16" key="1">
    <citation type="submission" date="2025-08" db="UniProtKB">
        <authorList>
            <consortium name="Ensembl"/>
        </authorList>
    </citation>
    <scope>IDENTIFICATION</scope>
</reference>
<keyword evidence="8" id="KW-0378">Hydrolase</keyword>
<organism evidence="16 17">
    <name type="scientific">Gadus morhua</name>
    <name type="common">Atlantic cod</name>
    <dbReference type="NCBI Taxonomy" id="8049"/>
    <lineage>
        <taxon>Eukaryota</taxon>
        <taxon>Metazoa</taxon>
        <taxon>Chordata</taxon>
        <taxon>Craniata</taxon>
        <taxon>Vertebrata</taxon>
        <taxon>Euteleostomi</taxon>
        <taxon>Actinopterygii</taxon>
        <taxon>Neopterygii</taxon>
        <taxon>Teleostei</taxon>
        <taxon>Neoteleostei</taxon>
        <taxon>Acanthomorphata</taxon>
        <taxon>Zeiogadaria</taxon>
        <taxon>Gadariae</taxon>
        <taxon>Gadiformes</taxon>
        <taxon>Gadoidei</taxon>
        <taxon>Gadidae</taxon>
        <taxon>Gadus</taxon>
    </lineage>
</organism>
<keyword evidence="11" id="KW-0479">Metal-binding</keyword>
<dbReference type="FunFam" id="3.30.70.270:FF:000026">
    <property type="entry name" value="Transposon Ty3-G Gag-Pol polyprotein"/>
    <property type="match status" value="1"/>
</dbReference>
<dbReference type="GeneTree" id="ENSGT01050000244855"/>
<dbReference type="InterPro" id="IPR054465">
    <property type="entry name" value="Integrase_p58-like_C"/>
</dbReference>
<dbReference type="SUPFAM" id="SSF57756">
    <property type="entry name" value="Retrovirus zinc finger-like domains"/>
    <property type="match status" value="1"/>
</dbReference>
<dbReference type="Gene3D" id="3.30.70.270">
    <property type="match status" value="2"/>
</dbReference>
<dbReference type="SUPFAM" id="SSF50630">
    <property type="entry name" value="Acid proteases"/>
    <property type="match status" value="1"/>
</dbReference>
<dbReference type="GO" id="GO:0003676">
    <property type="term" value="F:nucleic acid binding"/>
    <property type="evidence" value="ECO:0007669"/>
    <property type="project" value="InterPro"/>
</dbReference>
<dbReference type="CDD" id="cd01647">
    <property type="entry name" value="RT_LTR"/>
    <property type="match status" value="1"/>
</dbReference>
<dbReference type="SUPFAM" id="SSF53098">
    <property type="entry name" value="Ribonuclease H-like"/>
    <property type="match status" value="1"/>
</dbReference>
<dbReference type="Pfam" id="PF22938">
    <property type="entry name" value="Integrase_p58_C"/>
    <property type="match status" value="1"/>
</dbReference>
<keyword evidence="11" id="KW-0863">Zinc-finger</keyword>
<evidence type="ECO:0000256" key="7">
    <source>
        <dbReference type="ARBA" id="ARBA00022759"/>
    </source>
</evidence>
<protein>
    <recommendedName>
        <fullName evidence="10">Gypsy retrotransposon integrase-like protein 1</fullName>
        <ecNumber evidence="3">2.7.7.49</ecNumber>
        <ecNumber evidence="2">3.1.26.4</ecNumber>
    </recommendedName>
</protein>
<proteinExistence type="inferred from homology"/>
<dbReference type="CDD" id="cd09274">
    <property type="entry name" value="RNase_HI_RT_Ty3"/>
    <property type="match status" value="1"/>
</dbReference>
<evidence type="ECO:0000259" key="13">
    <source>
        <dbReference type="PROSITE" id="PS50158"/>
    </source>
</evidence>
<keyword evidence="7" id="KW-0255">Endonuclease</keyword>
<evidence type="ECO:0000256" key="2">
    <source>
        <dbReference type="ARBA" id="ARBA00012180"/>
    </source>
</evidence>
<dbReference type="Proteomes" id="UP000694546">
    <property type="component" value="Chromosome 2"/>
</dbReference>
<dbReference type="GO" id="GO:0015074">
    <property type="term" value="P:DNA integration"/>
    <property type="evidence" value="ECO:0007669"/>
    <property type="project" value="InterPro"/>
</dbReference>
<dbReference type="EC" id="3.1.26.4" evidence="2"/>
<dbReference type="InterPro" id="IPR043502">
    <property type="entry name" value="DNA/RNA_pol_sf"/>
</dbReference>
<dbReference type="FunFam" id="3.30.420.10:FF:000032">
    <property type="entry name" value="Retrovirus-related Pol polyprotein from transposon 297-like Protein"/>
    <property type="match status" value="1"/>
</dbReference>
<dbReference type="Gene3D" id="4.10.60.10">
    <property type="entry name" value="Zinc finger, CCHC-type"/>
    <property type="match status" value="1"/>
</dbReference>
<dbReference type="PANTHER" id="PTHR37984:SF5">
    <property type="entry name" value="PROTEIN NYNRIN-LIKE"/>
    <property type="match status" value="1"/>
</dbReference>
<sequence length="1291" mass="144895">MHDLIRLAKGWLTAAPLTLTATEKVVMDKFLRSLPYEAKKLASQANPQSADQLVELVEGHQAAVEVLRSGRPLRGEPNPRPKERERIRTEDHGRIPARETPRASPPRRRPFLNPDSRKCYECGEPGHIAWTCPSRDVSLPSASAGELTTGRPCRLLTVCWGEESGPSPVTPVKANGRDTTAMLDSGSMVTLIRPDFARSPSLRDTVAVTCIHGETKNYPTTLLHLQTTKGQYTGPVGIVLNLPVPVLIGRDSPLFSQLWASLAGEGGERGNLKERGHRRRARADKREVRMCGLHEVDPQGSTEPLSGSDAGDTGQEAGEASMDNLFPMDHEATPEPASLSGRFGTAQLEDPNLTSALQQVTVVDGKAIEGVGLITYPHFAIKNKLLYQVVKRKDECVELLLVPRPFVQSVLQLAHSHLLGAHLGVEKTLDRIKARFHWPGVKRAVEDYCRSCPECQQVAPKPHFRGPLIPLPIISVPFSRIAMDLVGPLPKSSRGHQYILVILDYATRYPEAIPLRTMASKGIARELVLMFSRVGIPEEILTDQGTPFMSRIMIDLCKLIQIKQLRTSVYHPQTDGLVERFNRTLKQMLKKVMEVDGRNWDQLLPFLMFLIREVPQSSTGHSPFEVLYGRRPRGLLDIAKEAWEQQPSPHRTMVEHVGDMRDRMTTLWPLVREHMQEAQVAQARVYNRGAQQRDFQLGDKVLVLVPTTECKFLARWNGPYEVLEKVGEVNYRVRQPGRRRPTQIYHVNLLKKWNARDVLCSVPPKATSQTGPAKVPLGEQLSPAQRQELMELVDQNQDVFSSEPGHTNLVQHHIITEPGKKVKLRPYRIPEARREAVRTEIKTMLEAGVIEVSNSEWCSPIVLVPKPDGTIRFCNDFRKLNEISKFDAYPMPRIDELIERLGTARYISTLDLTKGYWQVPLAPEAREKTAFATPDGLFHYRKLPFGLHGAPPTFQRLMDRVLRPHRGYAAAYIDDIVIHGSEWDAHVKQVSAVLQALREAGLTANPKKCQLGLKEAEYLGYTIGRGCVKPQMKKVEAIQDWPRPLTKKQVRTFVGLTSYYRRFIPHFASVASPLTDLTRDRLPAQVTWAEETEKAFQDLKTALCSGPVLVTPDFTKPMVVQTDASETGVGAVLSQLHEGEEHPIIFISRKLLPREQKYSTVEKECLAIKWALETLKYYLLGRHFTLVTDHAPLVWMSRNKDSNARVTRWFLSLQPFAFSVVHRSGAAHGNADALSRRDALGSWTAPPSRSELRGRVCGRRQGGVVIEGRYVAACWLHPQALQGLPPLTMQA</sequence>
<name>A0A8C5FWI8_GADMO</name>
<feature type="domain" description="CCHC-type" evidence="13">
    <location>
        <begin position="117"/>
        <end position="134"/>
    </location>
</feature>
<evidence type="ECO:0000256" key="4">
    <source>
        <dbReference type="ARBA" id="ARBA00022679"/>
    </source>
</evidence>
<dbReference type="Gene3D" id="3.30.420.10">
    <property type="entry name" value="Ribonuclease H-like superfamily/Ribonuclease H"/>
    <property type="match status" value="1"/>
</dbReference>
<keyword evidence="4" id="KW-0808">Transferase</keyword>
<dbReference type="FunFam" id="3.10.20.370:FF:000001">
    <property type="entry name" value="Retrovirus-related Pol polyprotein from transposon 17.6-like protein"/>
    <property type="match status" value="1"/>
</dbReference>
<dbReference type="PANTHER" id="PTHR37984">
    <property type="entry name" value="PROTEIN CBG26694"/>
    <property type="match status" value="1"/>
</dbReference>
<dbReference type="InterPro" id="IPR036397">
    <property type="entry name" value="RNaseH_sf"/>
</dbReference>
<dbReference type="FunFam" id="1.10.340.70:FF:000001">
    <property type="entry name" value="Retrovirus-related Pol polyprotein from transposon gypsy-like Protein"/>
    <property type="match status" value="1"/>
</dbReference>
<evidence type="ECO:0000256" key="5">
    <source>
        <dbReference type="ARBA" id="ARBA00022695"/>
    </source>
</evidence>
<dbReference type="InterPro" id="IPR050951">
    <property type="entry name" value="Retrovirus_Pol_polyprotein"/>
</dbReference>
<reference evidence="16" key="2">
    <citation type="submission" date="2025-09" db="UniProtKB">
        <authorList>
            <consortium name="Ensembl"/>
        </authorList>
    </citation>
    <scope>IDENTIFICATION</scope>
</reference>
<keyword evidence="9" id="KW-0695">RNA-directed DNA polymerase</keyword>
<dbReference type="PROSITE" id="PS50158">
    <property type="entry name" value="ZF_CCHC"/>
    <property type="match status" value="1"/>
</dbReference>
<dbReference type="SUPFAM" id="SSF47353">
    <property type="entry name" value="Retrovirus capsid dimerization domain-like"/>
    <property type="match status" value="1"/>
</dbReference>
<dbReference type="InterPro" id="IPR021109">
    <property type="entry name" value="Peptidase_aspartic_dom_sf"/>
</dbReference>
<evidence type="ECO:0000259" key="15">
    <source>
        <dbReference type="PROSITE" id="PS50994"/>
    </source>
</evidence>
<dbReference type="InterPro" id="IPR041373">
    <property type="entry name" value="RT_RNaseH"/>
</dbReference>
<accession>A0A8C5FWI8</accession>
<feature type="domain" description="Integrase catalytic" evidence="15">
    <location>
        <begin position="473"/>
        <end position="631"/>
    </location>
</feature>